<dbReference type="AlphaFoldDB" id="A0A6V7QK46"/>
<dbReference type="GO" id="GO:0005634">
    <property type="term" value="C:nucleus"/>
    <property type="evidence" value="ECO:0007669"/>
    <property type="project" value="UniProtKB-SubCell"/>
</dbReference>
<keyword evidence="2" id="KW-0805">Transcription regulation</keyword>
<dbReference type="GO" id="GO:0046983">
    <property type="term" value="F:protein dimerization activity"/>
    <property type="evidence" value="ECO:0007669"/>
    <property type="project" value="InterPro"/>
</dbReference>
<evidence type="ECO:0000313" key="9">
    <source>
        <dbReference type="EMBL" id="CAD1843534.1"/>
    </source>
</evidence>
<evidence type="ECO:0000256" key="5">
    <source>
        <dbReference type="ARBA" id="ARBA00023242"/>
    </source>
</evidence>
<dbReference type="EMBL" id="LR862136">
    <property type="protein sequence ID" value="CAD1843534.1"/>
    <property type="molecule type" value="Genomic_DNA"/>
</dbReference>
<feature type="domain" description="MADS-box" evidence="8">
    <location>
        <begin position="1"/>
        <end position="49"/>
    </location>
</feature>
<dbReference type="SUPFAM" id="SSF55455">
    <property type="entry name" value="SRF-like"/>
    <property type="match status" value="1"/>
</dbReference>
<dbReference type="FunFam" id="3.40.1810.10:FF:000024">
    <property type="entry name" value="Agamous-like MADS-box protein AGL80"/>
    <property type="match status" value="1"/>
</dbReference>
<dbReference type="Gene3D" id="3.40.1810.10">
    <property type="entry name" value="Transcription factor, MADS-box"/>
    <property type="match status" value="1"/>
</dbReference>
<proteinExistence type="predicted"/>
<comment type="subcellular location">
    <subcellularLocation>
        <location evidence="1">Nucleus</location>
    </subcellularLocation>
</comment>
<name>A0A6V7QK46_ANACO</name>
<feature type="coiled-coil region" evidence="6">
    <location>
        <begin position="87"/>
        <end position="114"/>
    </location>
</feature>
<evidence type="ECO:0000256" key="7">
    <source>
        <dbReference type="SAM" id="MobiDB-lite"/>
    </source>
</evidence>
<dbReference type="InterPro" id="IPR036879">
    <property type="entry name" value="TF_MADSbox_sf"/>
</dbReference>
<dbReference type="GO" id="GO:0000981">
    <property type="term" value="F:DNA-binding transcription factor activity, RNA polymerase II-specific"/>
    <property type="evidence" value="ECO:0007669"/>
    <property type="project" value="InterPro"/>
</dbReference>
<keyword evidence="4" id="KW-0804">Transcription</keyword>
<dbReference type="InterPro" id="IPR002100">
    <property type="entry name" value="TF_MADSbox"/>
</dbReference>
<keyword evidence="6" id="KW-0175">Coiled coil</keyword>
<gene>
    <name evidence="9" type="ORF">CB5_LOCUS26745</name>
</gene>
<organism evidence="9">
    <name type="scientific">Ananas comosus var. bracteatus</name>
    <name type="common">red pineapple</name>
    <dbReference type="NCBI Taxonomy" id="296719"/>
    <lineage>
        <taxon>Eukaryota</taxon>
        <taxon>Viridiplantae</taxon>
        <taxon>Streptophyta</taxon>
        <taxon>Embryophyta</taxon>
        <taxon>Tracheophyta</taxon>
        <taxon>Spermatophyta</taxon>
        <taxon>Magnoliopsida</taxon>
        <taxon>Liliopsida</taxon>
        <taxon>Poales</taxon>
        <taxon>Bromeliaceae</taxon>
        <taxon>Bromelioideae</taxon>
        <taxon>Ananas</taxon>
    </lineage>
</organism>
<dbReference type="PANTHER" id="PTHR48019">
    <property type="entry name" value="SERUM RESPONSE FACTOR HOMOLOG"/>
    <property type="match status" value="1"/>
</dbReference>
<sequence length="244" mass="27822">MARKKVNLAWISNDSTRRATFKKRRKGLMKKASELATLCDVRACVVVYAPGEAQAEVWPSPAEAARVLARFKSMPEMEQCKKMMNQEGFLRQRVAKAQEQLRKQERENRELETTLLMYDGLNSVAEGAGAGAVGRLRDLGIEDATSLAWMVEMKAKAVQERIDILKAQMHHAPSAAAGAATPPPRTLPRQSNSTKDRPTRWSRRIRRRSRPPWRHCSGRTEEMMLMQPYIETTMPWLDPYFPLN</sequence>
<dbReference type="PRINTS" id="PR00404">
    <property type="entry name" value="MADSDOMAIN"/>
</dbReference>
<dbReference type="GO" id="GO:0045944">
    <property type="term" value="P:positive regulation of transcription by RNA polymerase II"/>
    <property type="evidence" value="ECO:0007669"/>
    <property type="project" value="InterPro"/>
</dbReference>
<evidence type="ECO:0000259" key="8">
    <source>
        <dbReference type="PROSITE" id="PS50066"/>
    </source>
</evidence>
<feature type="compositionally biased region" description="Basic residues" evidence="7">
    <location>
        <begin position="200"/>
        <end position="215"/>
    </location>
</feature>
<dbReference type="GO" id="GO:0000987">
    <property type="term" value="F:cis-regulatory region sequence-specific DNA binding"/>
    <property type="evidence" value="ECO:0007669"/>
    <property type="project" value="InterPro"/>
</dbReference>
<evidence type="ECO:0000256" key="2">
    <source>
        <dbReference type="ARBA" id="ARBA00023015"/>
    </source>
</evidence>
<keyword evidence="5" id="KW-0539">Nucleus</keyword>
<evidence type="ECO:0000256" key="3">
    <source>
        <dbReference type="ARBA" id="ARBA00023125"/>
    </source>
</evidence>
<dbReference type="CDD" id="cd00266">
    <property type="entry name" value="MADS_SRF_like"/>
    <property type="match status" value="1"/>
</dbReference>
<dbReference type="SMART" id="SM00432">
    <property type="entry name" value="MADS"/>
    <property type="match status" value="1"/>
</dbReference>
<accession>A0A6V7QK46</accession>
<dbReference type="InterPro" id="IPR033897">
    <property type="entry name" value="SRF-like_MADS-box"/>
</dbReference>
<dbReference type="InterPro" id="IPR050142">
    <property type="entry name" value="MADS-box/MEF2_TF"/>
</dbReference>
<evidence type="ECO:0000256" key="4">
    <source>
        <dbReference type="ARBA" id="ARBA00023163"/>
    </source>
</evidence>
<protein>
    <recommendedName>
        <fullName evidence="8">MADS-box domain-containing protein</fullName>
    </recommendedName>
</protein>
<dbReference type="PROSITE" id="PS50066">
    <property type="entry name" value="MADS_BOX_2"/>
    <property type="match status" value="1"/>
</dbReference>
<reference evidence="9" key="1">
    <citation type="submission" date="2020-07" db="EMBL/GenBank/DDBJ databases">
        <authorList>
            <person name="Lin J."/>
        </authorList>
    </citation>
    <scope>NUCLEOTIDE SEQUENCE</scope>
</reference>
<evidence type="ECO:0000256" key="6">
    <source>
        <dbReference type="SAM" id="Coils"/>
    </source>
</evidence>
<keyword evidence="3" id="KW-0238">DNA-binding</keyword>
<dbReference type="Pfam" id="PF00319">
    <property type="entry name" value="SRF-TF"/>
    <property type="match status" value="1"/>
</dbReference>
<feature type="region of interest" description="Disordered" evidence="7">
    <location>
        <begin position="173"/>
        <end position="215"/>
    </location>
</feature>
<evidence type="ECO:0000256" key="1">
    <source>
        <dbReference type="ARBA" id="ARBA00004123"/>
    </source>
</evidence>